<protein>
    <submittedName>
        <fullName evidence="2">Uncharacterized protein</fullName>
    </submittedName>
</protein>
<evidence type="ECO:0000313" key="2">
    <source>
        <dbReference type="EMBL" id="CAJ1392933.1"/>
    </source>
</evidence>
<gene>
    <name evidence="2" type="ORF">EVOR1521_LOCUS17894</name>
</gene>
<dbReference type="EMBL" id="CAUJNA010002446">
    <property type="protein sequence ID" value="CAJ1392933.1"/>
    <property type="molecule type" value="Genomic_DNA"/>
</dbReference>
<sequence length="133" mass="14605">MAADEETDAKAGLEPKVKGPASKHDRNVVAGNETPVLLQDLPSALPDLVDVVGFLDPYGYKARSPLEWSEWKAVPELTLEVCGHSKVDGHTVYDVKCALAAPGCWHSPFLAWRSLRRLSHLQQAGHGRTRLVR</sequence>
<feature type="region of interest" description="Disordered" evidence="1">
    <location>
        <begin position="1"/>
        <end position="27"/>
    </location>
</feature>
<accession>A0AA36IS31</accession>
<feature type="compositionally biased region" description="Basic and acidic residues" evidence="1">
    <location>
        <begin position="8"/>
        <end position="27"/>
    </location>
</feature>
<comment type="caution">
    <text evidence="2">The sequence shown here is derived from an EMBL/GenBank/DDBJ whole genome shotgun (WGS) entry which is preliminary data.</text>
</comment>
<organism evidence="2 3">
    <name type="scientific">Effrenium voratum</name>
    <dbReference type="NCBI Taxonomy" id="2562239"/>
    <lineage>
        <taxon>Eukaryota</taxon>
        <taxon>Sar</taxon>
        <taxon>Alveolata</taxon>
        <taxon>Dinophyceae</taxon>
        <taxon>Suessiales</taxon>
        <taxon>Symbiodiniaceae</taxon>
        <taxon>Effrenium</taxon>
    </lineage>
</organism>
<evidence type="ECO:0000313" key="3">
    <source>
        <dbReference type="Proteomes" id="UP001178507"/>
    </source>
</evidence>
<keyword evidence="3" id="KW-1185">Reference proteome</keyword>
<reference evidence="2" key="1">
    <citation type="submission" date="2023-08" db="EMBL/GenBank/DDBJ databases">
        <authorList>
            <person name="Chen Y."/>
            <person name="Shah S."/>
            <person name="Dougan E. K."/>
            <person name="Thang M."/>
            <person name="Chan C."/>
        </authorList>
    </citation>
    <scope>NUCLEOTIDE SEQUENCE</scope>
</reference>
<proteinExistence type="predicted"/>
<dbReference type="Proteomes" id="UP001178507">
    <property type="component" value="Unassembled WGS sequence"/>
</dbReference>
<evidence type="ECO:0000256" key="1">
    <source>
        <dbReference type="SAM" id="MobiDB-lite"/>
    </source>
</evidence>
<dbReference type="AlphaFoldDB" id="A0AA36IS31"/>
<name>A0AA36IS31_9DINO</name>